<dbReference type="STRING" id="4829.A0A163JWM5"/>
<evidence type="ECO:0000256" key="8">
    <source>
        <dbReference type="SAM" id="SignalP"/>
    </source>
</evidence>
<proteinExistence type="predicted"/>
<keyword evidence="3 8" id="KW-0732">Signal</keyword>
<dbReference type="PANTHER" id="PTHR15071:SF13">
    <property type="entry name" value="AUTOPHAGY-RELATED PROTEIN 27"/>
    <property type="match status" value="1"/>
</dbReference>
<evidence type="ECO:0000256" key="3">
    <source>
        <dbReference type="ARBA" id="ARBA00022729"/>
    </source>
</evidence>
<feature type="transmembrane region" description="Helical" evidence="7">
    <location>
        <begin position="224"/>
        <end position="246"/>
    </location>
</feature>
<evidence type="ECO:0000256" key="4">
    <source>
        <dbReference type="ARBA" id="ARBA00022927"/>
    </source>
</evidence>
<sequence>MKASLVLFLSLSCVSTLVAGVQDYCKPGYIPQPNGGYQLDLSPLDRDFIMETLANTKPSTKIIRTHVNICSFVTKPPITYDEDFCKANTYVCLRLYHRKGDMERLDEIEELAGDYEDSKLSPDFKVASENQDLSTDGTMFALTLHGGNVDGKEQTVSITLECDSKGSRENPDGPELLSDDGYVTKLHWKVAFACATKATEKPPSQRHPPSSGHGKLPVSGSKSVITLMFTILGVLLTVYFISGAIYHYKVFNARGTDLIPHRDFWLDLPYLTKDLIGHLVEVVMNHRRAKKGYVPV</sequence>
<comment type="subcellular location">
    <subcellularLocation>
        <location evidence="1">Preautophagosomal structure membrane</location>
        <topology evidence="1">Single-pass type I membrane protein</topology>
    </subcellularLocation>
</comment>
<dbReference type="GO" id="GO:0012505">
    <property type="term" value="C:endomembrane system"/>
    <property type="evidence" value="ECO:0007669"/>
    <property type="project" value="UniProtKB-ARBA"/>
</dbReference>
<dbReference type="OMA" id="GSSHWGF"/>
<keyword evidence="2 7" id="KW-0812">Transmembrane</keyword>
<dbReference type="OrthoDB" id="29460at2759"/>
<gene>
    <name evidence="9" type="primary">ABSGL_09854.1 scaffold 11783</name>
</gene>
<evidence type="ECO:0000256" key="5">
    <source>
        <dbReference type="ARBA" id="ARBA00022989"/>
    </source>
</evidence>
<dbReference type="Pfam" id="PF09451">
    <property type="entry name" value="ATG27"/>
    <property type="match status" value="1"/>
</dbReference>
<keyword evidence="5 7" id="KW-1133">Transmembrane helix</keyword>
<dbReference type="Gene3D" id="2.70.130.10">
    <property type="entry name" value="Mannose-6-phosphate receptor binding domain"/>
    <property type="match status" value="1"/>
</dbReference>
<dbReference type="AlphaFoldDB" id="A0A163JWM5"/>
<organism evidence="9">
    <name type="scientific">Absidia glauca</name>
    <name type="common">Pin mould</name>
    <dbReference type="NCBI Taxonomy" id="4829"/>
    <lineage>
        <taxon>Eukaryota</taxon>
        <taxon>Fungi</taxon>
        <taxon>Fungi incertae sedis</taxon>
        <taxon>Mucoromycota</taxon>
        <taxon>Mucoromycotina</taxon>
        <taxon>Mucoromycetes</taxon>
        <taxon>Mucorales</taxon>
        <taxon>Cunninghamellaceae</taxon>
        <taxon>Absidia</taxon>
    </lineage>
</organism>
<keyword evidence="6 7" id="KW-0472">Membrane</keyword>
<keyword evidence="10" id="KW-1185">Reference proteome</keyword>
<dbReference type="GO" id="GO:0034045">
    <property type="term" value="C:phagophore assembly site membrane"/>
    <property type="evidence" value="ECO:0007669"/>
    <property type="project" value="UniProtKB-SubCell"/>
</dbReference>
<evidence type="ECO:0000256" key="2">
    <source>
        <dbReference type="ARBA" id="ARBA00022692"/>
    </source>
</evidence>
<keyword evidence="4" id="KW-0653">Protein transport</keyword>
<feature type="signal peptide" evidence="8">
    <location>
        <begin position="1"/>
        <end position="20"/>
    </location>
</feature>
<keyword evidence="4" id="KW-0813">Transport</keyword>
<evidence type="ECO:0000256" key="6">
    <source>
        <dbReference type="ARBA" id="ARBA00023136"/>
    </source>
</evidence>
<evidence type="ECO:0000313" key="9">
    <source>
        <dbReference type="EMBL" id="SAM03994.1"/>
    </source>
</evidence>
<dbReference type="EMBL" id="LT554349">
    <property type="protein sequence ID" value="SAM03994.1"/>
    <property type="molecule type" value="Genomic_DNA"/>
</dbReference>
<name>A0A163JWM5_ABSGL</name>
<reference evidence="9" key="1">
    <citation type="submission" date="2016-04" db="EMBL/GenBank/DDBJ databases">
        <authorList>
            <person name="Evans L.H."/>
            <person name="Alamgir A."/>
            <person name="Owens N."/>
            <person name="Weber N.D."/>
            <person name="Virtaneva K."/>
            <person name="Barbian K."/>
            <person name="Babar A."/>
            <person name="Rosenke K."/>
        </authorList>
    </citation>
    <scope>NUCLEOTIDE SEQUENCE [LARGE SCALE GENOMIC DNA]</scope>
    <source>
        <strain evidence="9">CBS 101.48</strain>
    </source>
</reference>
<protein>
    <submittedName>
        <fullName evidence="9">Uncharacterized protein</fullName>
    </submittedName>
</protein>
<dbReference type="InterPro" id="IPR018939">
    <property type="entry name" value="Autophagy-rel_prot_27"/>
</dbReference>
<evidence type="ECO:0000313" key="10">
    <source>
        <dbReference type="Proteomes" id="UP000078561"/>
    </source>
</evidence>
<evidence type="ECO:0000256" key="1">
    <source>
        <dbReference type="ARBA" id="ARBA00004472"/>
    </source>
</evidence>
<accession>A0A163JWM5</accession>
<feature type="chain" id="PRO_5007843528" evidence="8">
    <location>
        <begin position="21"/>
        <end position="296"/>
    </location>
</feature>
<dbReference type="InParanoid" id="A0A163JWM5"/>
<dbReference type="PANTHER" id="PTHR15071">
    <property type="entry name" value="MANNOSE-6-PHOSPHATE RECEPTOR FAMILY MEMBER"/>
    <property type="match status" value="1"/>
</dbReference>
<evidence type="ECO:0000256" key="7">
    <source>
        <dbReference type="SAM" id="Phobius"/>
    </source>
</evidence>
<dbReference type="GO" id="GO:0015031">
    <property type="term" value="P:protein transport"/>
    <property type="evidence" value="ECO:0007669"/>
    <property type="project" value="UniProtKB-KW"/>
</dbReference>
<dbReference type="Proteomes" id="UP000078561">
    <property type="component" value="Unassembled WGS sequence"/>
</dbReference>
<dbReference type="InterPro" id="IPR009011">
    <property type="entry name" value="Man6P_isomerase_rcpt-bd_dom_sf"/>
</dbReference>